<comment type="similarity">
    <text evidence="1">Belongs to the CGI121/TPRKB family.</text>
</comment>
<dbReference type="PIRSF" id="PIRSF022062">
    <property type="entry name" value="UCP022062"/>
    <property type="match status" value="1"/>
</dbReference>
<dbReference type="InterPro" id="IPR016799">
    <property type="entry name" value="UCP022062"/>
</dbReference>
<evidence type="ECO:0000256" key="1">
    <source>
        <dbReference type="ARBA" id="ARBA00005546"/>
    </source>
</evidence>
<evidence type="ECO:0000313" key="2">
    <source>
        <dbReference type="EMBL" id="EMA40630.1"/>
    </source>
</evidence>
<dbReference type="EMBL" id="AOMB01000010">
    <property type="protein sequence ID" value="EMA40630.1"/>
    <property type="molecule type" value="Genomic_DNA"/>
</dbReference>
<dbReference type="eggNOG" id="arCOG02197">
    <property type="taxonomic scope" value="Archaea"/>
</dbReference>
<organism evidence="2 3">
    <name type="scientific">Halococcus hamelinensis 100A6</name>
    <dbReference type="NCBI Taxonomy" id="1132509"/>
    <lineage>
        <taxon>Archaea</taxon>
        <taxon>Methanobacteriati</taxon>
        <taxon>Methanobacteriota</taxon>
        <taxon>Stenosarchaea group</taxon>
        <taxon>Halobacteria</taxon>
        <taxon>Halobacteriales</taxon>
        <taxon>Halococcaceae</taxon>
        <taxon>Halococcus</taxon>
    </lineage>
</organism>
<gene>
    <name evidence="2" type="ORF">C447_03891</name>
</gene>
<dbReference type="InterPro" id="IPR013926">
    <property type="entry name" value="CGI121/TPRKB"/>
</dbReference>
<dbReference type="Proteomes" id="UP000011566">
    <property type="component" value="Unassembled WGS sequence"/>
</dbReference>
<dbReference type="InterPro" id="IPR036504">
    <property type="entry name" value="CGI121/TPRKB_sf"/>
</dbReference>
<dbReference type="NCBIfam" id="NF011465">
    <property type="entry name" value="PRK14886.1-1"/>
    <property type="match status" value="1"/>
</dbReference>
<proteinExistence type="inferred from homology"/>
<comment type="caution">
    <text evidence="2">The sequence shown here is derived from an EMBL/GenBank/DDBJ whole genome shotgun (WGS) entry which is preliminary data.</text>
</comment>
<dbReference type="OrthoDB" id="69587at2157"/>
<dbReference type="RefSeq" id="WP_007691119.1">
    <property type="nucleotide sequence ID" value="NZ_AOMB01000010.1"/>
</dbReference>
<dbReference type="Gene3D" id="3.30.2380.10">
    <property type="entry name" value="CGI121/TPRKB"/>
    <property type="match status" value="1"/>
</dbReference>
<dbReference type="AlphaFoldDB" id="M0M8A5"/>
<protein>
    <submittedName>
        <fullName evidence="2">KEOPS complex Cgi121-like subunit</fullName>
    </submittedName>
</protein>
<dbReference type="SUPFAM" id="SSF143870">
    <property type="entry name" value="PF0523-like"/>
    <property type="match status" value="1"/>
</dbReference>
<dbReference type="Pfam" id="PF08617">
    <property type="entry name" value="CGI-121"/>
    <property type="match status" value="1"/>
</dbReference>
<dbReference type="PATRIC" id="fig|1132509.6.peg.905"/>
<name>M0M8A5_9EURY</name>
<accession>M0M8A5</accession>
<sequence length="169" mass="18240">MELVEGETTIEDVGEFVAWLDGIGDDHDCTIQAFDARYVVSRAHLARALELADRARERGEAVARDRGVEVMLYAAGRRQIDRALECGVREGRGPVVVLVAADGADDPVQAERAAASAVGAELDQCGTLGDYDPERVRAYFDIADPELDATDAGLEALVLERVALLDVEK</sequence>
<reference evidence="2 3" key="1">
    <citation type="journal article" date="2014" name="PLoS Genet.">
        <title>Phylogenetically driven sequencing of extremely halophilic archaea reveals strategies for static and dynamic osmo-response.</title>
        <authorList>
            <person name="Becker E.A."/>
            <person name="Seitzer P.M."/>
            <person name="Tritt A."/>
            <person name="Larsen D."/>
            <person name="Krusor M."/>
            <person name="Yao A.I."/>
            <person name="Wu D."/>
            <person name="Madern D."/>
            <person name="Eisen J.A."/>
            <person name="Darling A.E."/>
            <person name="Facciotti M.T."/>
        </authorList>
    </citation>
    <scope>NUCLEOTIDE SEQUENCE [LARGE SCALE GENOMIC DNA]</scope>
    <source>
        <strain evidence="2 3">100A6</strain>
    </source>
</reference>
<keyword evidence="3" id="KW-1185">Reference proteome</keyword>
<evidence type="ECO:0000313" key="3">
    <source>
        <dbReference type="Proteomes" id="UP000011566"/>
    </source>
</evidence>